<reference evidence="1 2" key="1">
    <citation type="submission" date="2014-07" db="EMBL/GenBank/DDBJ databases">
        <authorList>
            <person name="Wibberg Daniel"/>
        </authorList>
    </citation>
    <scope>NUCLEOTIDE SEQUENCE [LARGE SCALE GENOMIC DNA]</scope>
</reference>
<accession>A0A090KR32</accession>
<proteinExistence type="predicted"/>
<gene>
    <name evidence="1" type="ORF">BT1A1_1307</name>
</gene>
<dbReference type="Proteomes" id="UP000040576">
    <property type="component" value="Unassembled WGS sequence"/>
</dbReference>
<keyword evidence="2" id="KW-1185">Reference proteome</keyword>
<evidence type="ECO:0000313" key="2">
    <source>
        <dbReference type="Proteomes" id="UP000040576"/>
    </source>
</evidence>
<dbReference type="RefSeq" id="WP_034769265.1">
    <property type="nucleotide sequence ID" value="NZ_CCRF01000042.1"/>
</dbReference>
<organism evidence="1 2">
    <name type="scientific">Caldibacillus thermoamylovorans</name>
    <dbReference type="NCBI Taxonomy" id="35841"/>
    <lineage>
        <taxon>Bacteria</taxon>
        <taxon>Bacillati</taxon>
        <taxon>Bacillota</taxon>
        <taxon>Bacilli</taxon>
        <taxon>Bacillales</taxon>
        <taxon>Bacillaceae</taxon>
        <taxon>Caldibacillus</taxon>
    </lineage>
</organism>
<evidence type="ECO:0000313" key="1">
    <source>
        <dbReference type="EMBL" id="CEE01139.1"/>
    </source>
</evidence>
<sequence length="95" mass="10815">MFIFEQEADFVQDREDLLYVLQLRFGEIAPGIIEAIYQISDLHTLERLILIAANAPTFKIFLEELEAGNESFRIVGNRFNPIDPAMEGGNHYGKA</sequence>
<protein>
    <submittedName>
        <fullName evidence="1">Uncharacterized protein</fullName>
    </submittedName>
</protein>
<dbReference type="AlphaFoldDB" id="A0A090KR32"/>
<dbReference type="PATRIC" id="fig|35841.9.peg.3224"/>
<dbReference type="EMBL" id="CCRF01000042">
    <property type="protein sequence ID" value="CEE01139.1"/>
    <property type="molecule type" value="Genomic_DNA"/>
</dbReference>
<name>A0A090KR32_9BACI</name>